<evidence type="ECO:0000313" key="15">
    <source>
        <dbReference type="Proteomes" id="UP001569963"/>
    </source>
</evidence>
<feature type="transmembrane region" description="Helical" evidence="13">
    <location>
        <begin position="166"/>
        <end position="187"/>
    </location>
</feature>
<dbReference type="Proteomes" id="UP001569963">
    <property type="component" value="Unassembled WGS sequence"/>
</dbReference>
<keyword evidence="8" id="KW-0378">Hydrolase</keyword>
<evidence type="ECO:0000256" key="10">
    <source>
        <dbReference type="ARBA" id="ARBA00022989"/>
    </source>
</evidence>
<evidence type="ECO:0000256" key="2">
    <source>
        <dbReference type="ARBA" id="ARBA00004651"/>
    </source>
</evidence>
<evidence type="ECO:0000256" key="11">
    <source>
        <dbReference type="ARBA" id="ARBA00023049"/>
    </source>
</evidence>
<evidence type="ECO:0000256" key="6">
    <source>
        <dbReference type="ARBA" id="ARBA00022692"/>
    </source>
</evidence>
<organism evidence="14 15">
    <name type="scientific">Actinomadura monticuli</name>
    <dbReference type="NCBI Taxonomy" id="3097367"/>
    <lineage>
        <taxon>Bacteria</taxon>
        <taxon>Bacillati</taxon>
        <taxon>Actinomycetota</taxon>
        <taxon>Actinomycetes</taxon>
        <taxon>Streptosporangiales</taxon>
        <taxon>Thermomonosporaceae</taxon>
        <taxon>Actinomadura</taxon>
    </lineage>
</organism>
<comment type="subcellular location">
    <subcellularLocation>
        <location evidence="2">Cell membrane</location>
        <topology evidence="2">Multi-pass membrane protein</topology>
    </subcellularLocation>
</comment>
<dbReference type="InterPro" id="IPR044537">
    <property type="entry name" value="Rip2-like"/>
</dbReference>
<evidence type="ECO:0000256" key="5">
    <source>
        <dbReference type="ARBA" id="ARBA00022670"/>
    </source>
</evidence>
<evidence type="ECO:0000256" key="13">
    <source>
        <dbReference type="SAM" id="Phobius"/>
    </source>
</evidence>
<dbReference type="PANTHER" id="PTHR35864">
    <property type="entry name" value="ZINC METALLOPROTEASE MJ0611-RELATED"/>
    <property type="match status" value="1"/>
</dbReference>
<reference evidence="14 15" key="1">
    <citation type="submission" date="2023-11" db="EMBL/GenBank/DDBJ databases">
        <title>Actinomadura monticuli sp. nov., isolated from volcanic ash.</title>
        <authorList>
            <person name="Lee S.D."/>
            <person name="Yang H."/>
            <person name="Kim I.S."/>
        </authorList>
    </citation>
    <scope>NUCLEOTIDE SEQUENCE [LARGE SCALE GENOMIC DNA]</scope>
    <source>
        <strain evidence="14 15">DLS-62</strain>
    </source>
</reference>
<dbReference type="RefSeq" id="WP_371949905.1">
    <property type="nucleotide sequence ID" value="NZ_JAXCEI010000005.1"/>
</dbReference>
<feature type="transmembrane region" description="Helical" evidence="13">
    <location>
        <begin position="19"/>
        <end position="37"/>
    </location>
</feature>
<evidence type="ECO:0000256" key="4">
    <source>
        <dbReference type="ARBA" id="ARBA00022475"/>
    </source>
</evidence>
<comment type="caution">
    <text evidence="14">The sequence shown here is derived from an EMBL/GenBank/DDBJ whole genome shotgun (WGS) entry which is preliminary data.</text>
</comment>
<proteinExistence type="inferred from homology"/>
<accession>A0ABV4QA25</accession>
<dbReference type="InterPro" id="IPR052348">
    <property type="entry name" value="Metallopeptidase_M50B"/>
</dbReference>
<keyword evidence="6 13" id="KW-0812">Transmembrane</keyword>
<gene>
    <name evidence="14" type="ORF">SM611_13785</name>
</gene>
<keyword evidence="11" id="KW-0482">Metalloprotease</keyword>
<dbReference type="GO" id="GO:0006508">
    <property type="term" value="P:proteolysis"/>
    <property type="evidence" value="ECO:0007669"/>
    <property type="project" value="UniProtKB-KW"/>
</dbReference>
<keyword evidence="9" id="KW-0862">Zinc</keyword>
<evidence type="ECO:0000256" key="1">
    <source>
        <dbReference type="ARBA" id="ARBA00001947"/>
    </source>
</evidence>
<protein>
    <submittedName>
        <fullName evidence="14">Site-2 protease family protein</fullName>
    </submittedName>
</protein>
<keyword evidence="7" id="KW-0479">Metal-binding</keyword>
<keyword evidence="4" id="KW-1003">Cell membrane</keyword>
<evidence type="ECO:0000256" key="8">
    <source>
        <dbReference type="ARBA" id="ARBA00022801"/>
    </source>
</evidence>
<keyword evidence="10 13" id="KW-1133">Transmembrane helix</keyword>
<comment type="similarity">
    <text evidence="3">Belongs to the peptidase M50B family.</text>
</comment>
<feature type="transmembrane region" description="Helical" evidence="13">
    <location>
        <begin position="133"/>
        <end position="154"/>
    </location>
</feature>
<evidence type="ECO:0000256" key="9">
    <source>
        <dbReference type="ARBA" id="ARBA00022833"/>
    </source>
</evidence>
<evidence type="ECO:0000256" key="3">
    <source>
        <dbReference type="ARBA" id="ARBA00007931"/>
    </source>
</evidence>
<keyword evidence="5 14" id="KW-0645">Protease</keyword>
<name>A0ABV4QA25_9ACTN</name>
<sequence>MNGTAHEARGSSAVRPSPVFLAIVAATVLCGLIAWRYGTILETPGRTALFGFVLAAWVLSLSLHEFGHAYMAYRSGDHSVVAKGYLTLNPLKYSDILMSFLIPVVFIVLGGIGLPGGAVWIERHRIQGRLRHSLISAAGPLSNALFAVMLAVIFKNFADKDHALFWSGLAFLAFLQVTATVLNLLPIPGLDGFGIIEPYLPRRLVQQVSPYGGYAFLILIALLWLGPINEGFFNVIFHITDALGLGEFPFPVSAAVDNFPIEMGRYLFLPWQK</sequence>
<keyword evidence="12 13" id="KW-0472">Membrane</keyword>
<keyword evidence="15" id="KW-1185">Reference proteome</keyword>
<evidence type="ECO:0000313" key="14">
    <source>
        <dbReference type="EMBL" id="MFA1540003.1"/>
    </source>
</evidence>
<dbReference type="GO" id="GO:0008233">
    <property type="term" value="F:peptidase activity"/>
    <property type="evidence" value="ECO:0007669"/>
    <property type="project" value="UniProtKB-KW"/>
</dbReference>
<feature type="transmembrane region" description="Helical" evidence="13">
    <location>
        <begin position="208"/>
        <end position="226"/>
    </location>
</feature>
<evidence type="ECO:0000256" key="7">
    <source>
        <dbReference type="ARBA" id="ARBA00022723"/>
    </source>
</evidence>
<feature type="transmembrane region" description="Helical" evidence="13">
    <location>
        <begin position="49"/>
        <end position="71"/>
    </location>
</feature>
<dbReference type="CDD" id="cd06158">
    <property type="entry name" value="S2P-M50_like_1"/>
    <property type="match status" value="1"/>
</dbReference>
<dbReference type="PANTHER" id="PTHR35864:SF1">
    <property type="entry name" value="ZINC METALLOPROTEASE YWHC-RELATED"/>
    <property type="match status" value="1"/>
</dbReference>
<feature type="transmembrane region" description="Helical" evidence="13">
    <location>
        <begin position="96"/>
        <end position="121"/>
    </location>
</feature>
<comment type="cofactor">
    <cofactor evidence="1">
        <name>Zn(2+)</name>
        <dbReference type="ChEBI" id="CHEBI:29105"/>
    </cofactor>
</comment>
<dbReference type="EMBL" id="JAXCEI010000005">
    <property type="protein sequence ID" value="MFA1540003.1"/>
    <property type="molecule type" value="Genomic_DNA"/>
</dbReference>
<evidence type="ECO:0000256" key="12">
    <source>
        <dbReference type="ARBA" id="ARBA00023136"/>
    </source>
</evidence>